<feature type="transmembrane region" description="Helical" evidence="6">
    <location>
        <begin position="238"/>
        <end position="257"/>
    </location>
</feature>
<evidence type="ECO:0000256" key="3">
    <source>
        <dbReference type="ARBA" id="ARBA00022692"/>
    </source>
</evidence>
<dbReference type="Proteomes" id="UP000580250">
    <property type="component" value="Unassembled WGS sequence"/>
</dbReference>
<keyword evidence="4 6" id="KW-1133">Transmembrane helix</keyword>
<feature type="transmembrane region" description="Helical" evidence="6">
    <location>
        <begin position="201"/>
        <end position="218"/>
    </location>
</feature>
<accession>A0A6V7XX80</accession>
<comment type="subcellular location">
    <subcellularLocation>
        <location evidence="1">Membrane</location>
        <topology evidence="1">Multi-pass membrane protein</topology>
    </subcellularLocation>
</comment>
<gene>
    <name evidence="7" type="ORF">MENT_LOCUS57665</name>
</gene>
<evidence type="ECO:0000313" key="8">
    <source>
        <dbReference type="Proteomes" id="UP000580250"/>
    </source>
</evidence>
<evidence type="ECO:0000313" key="7">
    <source>
        <dbReference type="EMBL" id="CAD2203953.1"/>
    </source>
</evidence>
<evidence type="ECO:0000256" key="1">
    <source>
        <dbReference type="ARBA" id="ARBA00004141"/>
    </source>
</evidence>
<reference evidence="7 8" key="1">
    <citation type="submission" date="2020-08" db="EMBL/GenBank/DDBJ databases">
        <authorList>
            <person name="Koutsovoulos G."/>
            <person name="Danchin GJ E."/>
        </authorList>
    </citation>
    <scope>NUCLEOTIDE SEQUENCE [LARGE SCALE GENOMIC DNA]</scope>
</reference>
<dbReference type="Gene3D" id="1.20.1070.10">
    <property type="entry name" value="Rhodopsin 7-helix transmembrane proteins"/>
    <property type="match status" value="1"/>
</dbReference>
<organism evidence="7 8">
    <name type="scientific">Meloidogyne enterolobii</name>
    <name type="common">Root-knot nematode worm</name>
    <name type="synonym">Meloidogyne mayaguensis</name>
    <dbReference type="NCBI Taxonomy" id="390850"/>
    <lineage>
        <taxon>Eukaryota</taxon>
        <taxon>Metazoa</taxon>
        <taxon>Ecdysozoa</taxon>
        <taxon>Nematoda</taxon>
        <taxon>Chromadorea</taxon>
        <taxon>Rhabditida</taxon>
        <taxon>Tylenchina</taxon>
        <taxon>Tylenchomorpha</taxon>
        <taxon>Tylenchoidea</taxon>
        <taxon>Meloidogynidae</taxon>
        <taxon>Meloidogyninae</taxon>
        <taxon>Meloidogyne</taxon>
    </lineage>
</organism>
<dbReference type="AlphaFoldDB" id="A0A6V7XX80"/>
<dbReference type="InterPro" id="IPR050920">
    <property type="entry name" value="Nematode_rcpt-like_delta"/>
</dbReference>
<dbReference type="EMBL" id="CAJEWN010002491">
    <property type="protein sequence ID" value="CAD2203953.1"/>
    <property type="molecule type" value="Genomic_DNA"/>
</dbReference>
<feature type="transmembrane region" description="Helical" evidence="6">
    <location>
        <begin position="138"/>
        <end position="161"/>
    </location>
</feature>
<name>A0A6V7XX80_MELEN</name>
<sequence length="310" mass="36159">MSLDLLDILFKFDYFVCLLIGFPLNIILIILIIFKTPNEMKTHSRILIQNCVLDILLLTVQMLLLGFYLPDAEGNSVAIFPNGILLVFMHENFNPFISYIVITFWQFIGILNLHGLCVQFIYRYLILNWNMKINFRRYLFIVSIALIVSSLYIIDEIFFFMPYSNGGIKYFENFNKTWPFIQYKLEKITLLSSLPVDISQIFPYLIILVCAYKMIRFINLNSNFDGNVKKLNKLLTKVLILMVVVPFVNQAGVIFILSFSKINNNTTNIIRILFGISFHLIPVFNPIICILTNTPYRNAVLDLLRKIYIN</sequence>
<proteinExistence type="inferred from homology"/>
<dbReference type="PANTHER" id="PTHR22945">
    <property type="entry name" value="SERPENTINE RECEPTOR, CLASS D DELTA"/>
    <property type="match status" value="1"/>
</dbReference>
<feature type="transmembrane region" description="Helical" evidence="6">
    <location>
        <begin position="46"/>
        <end position="69"/>
    </location>
</feature>
<comment type="similarity">
    <text evidence="2">Belongs to the nematode receptor-like protein srd family.</text>
</comment>
<evidence type="ECO:0000256" key="5">
    <source>
        <dbReference type="ARBA" id="ARBA00023136"/>
    </source>
</evidence>
<dbReference type="Pfam" id="PF10317">
    <property type="entry name" value="7TM_GPCR_Srd"/>
    <property type="match status" value="1"/>
</dbReference>
<dbReference type="SUPFAM" id="SSF81321">
    <property type="entry name" value="Family A G protein-coupled receptor-like"/>
    <property type="match status" value="1"/>
</dbReference>
<evidence type="ECO:0000256" key="4">
    <source>
        <dbReference type="ARBA" id="ARBA00022989"/>
    </source>
</evidence>
<dbReference type="InterPro" id="IPR019421">
    <property type="entry name" value="7TM_GPCR_serpentine_rcpt_Srd"/>
</dbReference>
<keyword evidence="5 6" id="KW-0472">Membrane</keyword>
<feature type="transmembrane region" description="Helical" evidence="6">
    <location>
        <begin position="269"/>
        <end position="291"/>
    </location>
</feature>
<dbReference type="GO" id="GO:0016020">
    <property type="term" value="C:membrane"/>
    <property type="evidence" value="ECO:0007669"/>
    <property type="project" value="UniProtKB-SubCell"/>
</dbReference>
<keyword evidence="3 6" id="KW-0812">Transmembrane</keyword>
<feature type="transmembrane region" description="Helical" evidence="6">
    <location>
        <begin position="96"/>
        <end position="126"/>
    </location>
</feature>
<feature type="transmembrane region" description="Helical" evidence="6">
    <location>
        <begin position="12"/>
        <end position="34"/>
    </location>
</feature>
<dbReference type="OrthoDB" id="5782260at2759"/>
<evidence type="ECO:0000256" key="2">
    <source>
        <dbReference type="ARBA" id="ARBA00009166"/>
    </source>
</evidence>
<comment type="caution">
    <text evidence="7">The sequence shown here is derived from an EMBL/GenBank/DDBJ whole genome shotgun (WGS) entry which is preliminary data.</text>
</comment>
<protein>
    <submittedName>
        <fullName evidence="7">Uncharacterized protein</fullName>
    </submittedName>
</protein>
<dbReference type="PANTHER" id="PTHR22945:SF40">
    <property type="entry name" value="SERPENTINE RECEPTOR, CLASS D (DELTA)-RELATED"/>
    <property type="match status" value="1"/>
</dbReference>
<evidence type="ECO:0000256" key="6">
    <source>
        <dbReference type="SAM" id="Phobius"/>
    </source>
</evidence>